<evidence type="ECO:0000313" key="6">
    <source>
        <dbReference type="Proteomes" id="UP000540490"/>
    </source>
</evidence>
<feature type="compositionally biased region" description="Low complexity" evidence="2">
    <location>
        <begin position="15"/>
        <end position="25"/>
    </location>
</feature>
<evidence type="ECO:0000313" key="5">
    <source>
        <dbReference type="EMBL" id="MBB2193679.1"/>
    </source>
</evidence>
<dbReference type="EMBL" id="JABEQN010000008">
    <property type="protein sequence ID" value="MBB2193679.1"/>
    <property type="molecule type" value="Genomic_DNA"/>
</dbReference>
<gene>
    <name evidence="5" type="ORF">HLH25_08490</name>
    <name evidence="4" type="ORF">HLH26_08365</name>
</gene>
<feature type="region of interest" description="Disordered" evidence="2">
    <location>
        <begin position="1"/>
        <end position="28"/>
    </location>
</feature>
<evidence type="ECO:0000259" key="3">
    <source>
        <dbReference type="SMART" id="SM00470"/>
    </source>
</evidence>
<organism evidence="4 7">
    <name type="scientific">Gluconacetobacter dulcium</name>
    <dbReference type="NCBI Taxonomy" id="2729096"/>
    <lineage>
        <taxon>Bacteria</taxon>
        <taxon>Pseudomonadati</taxon>
        <taxon>Pseudomonadota</taxon>
        <taxon>Alphaproteobacteria</taxon>
        <taxon>Acetobacterales</taxon>
        <taxon>Acetobacteraceae</taxon>
        <taxon>Gluconacetobacter</taxon>
    </lineage>
</organism>
<dbReference type="Gene3D" id="1.10.10.2830">
    <property type="match status" value="1"/>
</dbReference>
<dbReference type="GO" id="GO:0005694">
    <property type="term" value="C:chromosome"/>
    <property type="evidence" value="ECO:0007669"/>
    <property type="project" value="TreeGrafter"/>
</dbReference>
<dbReference type="SMART" id="SM00470">
    <property type="entry name" value="ParB"/>
    <property type="match status" value="1"/>
</dbReference>
<dbReference type="InterPro" id="IPR003115">
    <property type="entry name" value="ParB_N"/>
</dbReference>
<dbReference type="PANTHER" id="PTHR33375">
    <property type="entry name" value="CHROMOSOME-PARTITIONING PROTEIN PARB-RELATED"/>
    <property type="match status" value="1"/>
</dbReference>
<dbReference type="GO" id="GO:0003677">
    <property type="term" value="F:DNA binding"/>
    <property type="evidence" value="ECO:0007669"/>
    <property type="project" value="InterPro"/>
</dbReference>
<dbReference type="Gene3D" id="3.90.1530.30">
    <property type="match status" value="1"/>
</dbReference>
<dbReference type="AlphaFoldDB" id="A0A7W4IKS9"/>
<dbReference type="NCBIfam" id="TIGR00180">
    <property type="entry name" value="parB_part"/>
    <property type="match status" value="1"/>
</dbReference>
<dbReference type="PANTHER" id="PTHR33375:SF1">
    <property type="entry name" value="CHROMOSOME-PARTITIONING PROTEIN PARB-RELATED"/>
    <property type="match status" value="1"/>
</dbReference>
<evidence type="ECO:0000313" key="7">
    <source>
        <dbReference type="Proteomes" id="UP000561077"/>
    </source>
</evidence>
<name>A0A7W4IKS9_9PROT</name>
<dbReference type="InterPro" id="IPR050336">
    <property type="entry name" value="Chromosome_partition/occlusion"/>
</dbReference>
<dbReference type="Proteomes" id="UP000561077">
    <property type="component" value="Unassembled WGS sequence"/>
</dbReference>
<dbReference type="Proteomes" id="UP000540490">
    <property type="component" value="Unassembled WGS sequence"/>
</dbReference>
<dbReference type="InterPro" id="IPR036086">
    <property type="entry name" value="ParB/Sulfiredoxin_sf"/>
</dbReference>
<dbReference type="SUPFAM" id="SSF109709">
    <property type="entry name" value="KorB DNA-binding domain-like"/>
    <property type="match status" value="1"/>
</dbReference>
<dbReference type="GO" id="GO:0007059">
    <property type="term" value="P:chromosome segregation"/>
    <property type="evidence" value="ECO:0007669"/>
    <property type="project" value="TreeGrafter"/>
</dbReference>
<sequence length="630" mass="69150">MTSEFREVDPRTLIPNPNNPRTSPPNEERDRRFALNIQIVGVLQPPVVREQADGTLMIVYGHRRVRCSIMAKLKVIPVIVRSGDEKLDDLAAGSENMIREDMSLPDQWRYVDRMRREKNYTERQLCKALMVTPAYLKRLSLLAGLHPPILDAIEIDYGPDERALRVIARTPAVEQRAAWAEIWCETIADDADPAEHCMTEDEAKDFDWTEFAHALEHTQFFARDASFDDALARKHGIAWEEDLFAEGGQDNRYTVDRARYANAQRAWIETQFGEDDVFLETHEYGHPRMEDGMRRLWHAEEGPRAFYLDSRTLKVGYVFFERWTPQPGAGATMGSSAPAPKVRGDISGTGEKMIGQIRTRALHSALDAACATAEPWDLVGALLLAFCGNNIAVQGDPTGGFGEQSARDAATAALFPEGVLVRDPELLRTHTMAVLRSVANCEVSLHSGSGIAAQLLGVLFNADVQMPNMAFDEFLKTFSKAGITTAVEAEGLAAQSTGKLMRAALIAHVGEGRWVPEAAGFAQSTAAWKAKLAEDAQHAARLAAYSEDDDGDEDEEDDEPADAGDGDDVVPVEDEAAPEDANAACMSAPADTEGAGEALDAVAERLRDEFASTPEGRAHFDSHVVFVKAA</sequence>
<comment type="similarity">
    <text evidence="1">Belongs to the ParB family.</text>
</comment>
<evidence type="ECO:0000256" key="1">
    <source>
        <dbReference type="ARBA" id="ARBA00006295"/>
    </source>
</evidence>
<dbReference type="RefSeq" id="WP_182973643.1">
    <property type="nucleotide sequence ID" value="NZ_JABEQN010000008.1"/>
</dbReference>
<accession>A0A7W4IKS9</accession>
<keyword evidence="6" id="KW-1185">Reference proteome</keyword>
<comment type="caution">
    <text evidence="4">The sequence shown here is derived from an EMBL/GenBank/DDBJ whole genome shotgun (WGS) entry which is preliminary data.</text>
</comment>
<feature type="compositionally biased region" description="Basic and acidic residues" evidence="2">
    <location>
        <begin position="1"/>
        <end position="10"/>
    </location>
</feature>
<reference evidence="6 7" key="1">
    <citation type="submission" date="2020-04" db="EMBL/GenBank/DDBJ databases">
        <title>Description of novel Gluconacetobacter.</title>
        <authorList>
            <person name="Sombolestani A."/>
        </authorList>
    </citation>
    <scope>NUCLEOTIDE SEQUENCE [LARGE SCALE GENOMIC DNA]</scope>
    <source>
        <strain evidence="5 6">LMG 1728</strain>
        <strain evidence="4 7">LMG 1731</strain>
    </source>
</reference>
<dbReference type="Pfam" id="PF02195">
    <property type="entry name" value="ParB_N"/>
    <property type="match status" value="1"/>
</dbReference>
<evidence type="ECO:0000256" key="2">
    <source>
        <dbReference type="SAM" id="MobiDB-lite"/>
    </source>
</evidence>
<evidence type="ECO:0000313" key="4">
    <source>
        <dbReference type="EMBL" id="MBB2164554.1"/>
    </source>
</evidence>
<protein>
    <submittedName>
        <fullName evidence="4">ParB/RepB/Spo0J family partition protein</fullName>
    </submittedName>
</protein>
<feature type="region of interest" description="Disordered" evidence="2">
    <location>
        <begin position="544"/>
        <end position="599"/>
    </location>
</feature>
<feature type="domain" description="ParB-like N-terminal" evidence="3">
    <location>
        <begin position="6"/>
        <end position="97"/>
    </location>
</feature>
<dbReference type="SUPFAM" id="SSF110849">
    <property type="entry name" value="ParB/Sulfiredoxin"/>
    <property type="match status" value="1"/>
</dbReference>
<dbReference type="EMBL" id="JABEQO010000008">
    <property type="protein sequence ID" value="MBB2164554.1"/>
    <property type="molecule type" value="Genomic_DNA"/>
</dbReference>
<proteinExistence type="inferred from homology"/>
<dbReference type="InterPro" id="IPR004437">
    <property type="entry name" value="ParB/RepB/Spo0J"/>
</dbReference>
<feature type="compositionally biased region" description="Acidic residues" evidence="2">
    <location>
        <begin position="546"/>
        <end position="578"/>
    </location>
</feature>